<keyword evidence="3" id="KW-0539">Nucleus</keyword>
<feature type="region of interest" description="Disordered" evidence="4">
    <location>
        <begin position="1"/>
        <end position="189"/>
    </location>
</feature>
<evidence type="ECO:0000313" key="5">
    <source>
        <dbReference type="EMBL" id="CAY71925.1"/>
    </source>
</evidence>
<feature type="compositionally biased region" description="Basic and acidic residues" evidence="4">
    <location>
        <begin position="424"/>
        <end position="434"/>
    </location>
</feature>
<feature type="compositionally biased region" description="Polar residues" evidence="4">
    <location>
        <begin position="145"/>
        <end position="157"/>
    </location>
</feature>
<evidence type="ECO:0000256" key="1">
    <source>
        <dbReference type="ARBA" id="ARBA00004604"/>
    </source>
</evidence>
<dbReference type="GeneID" id="8201374"/>
<feature type="region of interest" description="Disordered" evidence="4">
    <location>
        <begin position="405"/>
        <end position="507"/>
    </location>
</feature>
<feature type="compositionally biased region" description="Acidic residues" evidence="4">
    <location>
        <begin position="168"/>
        <end position="189"/>
    </location>
</feature>
<dbReference type="InterPro" id="IPR006709">
    <property type="entry name" value="SSU_processome_Utp14"/>
</dbReference>
<feature type="compositionally biased region" description="Polar residues" evidence="4">
    <location>
        <begin position="634"/>
        <end position="648"/>
    </location>
</feature>
<dbReference type="KEGG" id="ppa:PAS_chr4_0667"/>
<feature type="compositionally biased region" description="Basic residues" evidence="4">
    <location>
        <begin position="1"/>
        <end position="15"/>
    </location>
</feature>
<feature type="compositionally biased region" description="Acidic residues" evidence="4">
    <location>
        <begin position="108"/>
        <end position="124"/>
    </location>
</feature>
<dbReference type="EMBL" id="FN392322">
    <property type="protein sequence ID" value="CAY71925.1"/>
    <property type="molecule type" value="Genomic_DNA"/>
</dbReference>
<proteinExistence type="predicted"/>
<dbReference type="AlphaFoldDB" id="C4R8K0"/>
<keyword evidence="6" id="KW-1185">Reference proteome</keyword>
<dbReference type="GO" id="GO:0006364">
    <property type="term" value="P:rRNA processing"/>
    <property type="evidence" value="ECO:0007669"/>
    <property type="project" value="InterPro"/>
</dbReference>
<evidence type="ECO:0000256" key="3">
    <source>
        <dbReference type="ARBA" id="ARBA00023242"/>
    </source>
</evidence>
<dbReference type="STRING" id="644223.C4R8K0"/>
<dbReference type="OrthoDB" id="277439at2759"/>
<evidence type="ECO:0000256" key="2">
    <source>
        <dbReference type="ARBA" id="ARBA00022553"/>
    </source>
</evidence>
<accession>C4R8K0</accession>
<keyword evidence="2" id="KW-0597">Phosphoprotein</keyword>
<feature type="region of interest" description="Disordered" evidence="4">
    <location>
        <begin position="585"/>
        <end position="688"/>
    </location>
</feature>
<feature type="compositionally biased region" description="Basic and acidic residues" evidence="4">
    <location>
        <begin position="655"/>
        <end position="668"/>
    </location>
</feature>
<sequence length="864" mass="98981">MAKRSNKQSRSKTNRRIQDALQIAEKSERYQKSSRNQGSDDSDTDGAIMNAKRYVQGDYGDDNEEFVDEEIDSDEAFGPDDDFETFKSKGTDKTTAKGKGRGKPSHLEDEDEVDEEEDSEDEEGLVTLSQAWDMDDSEKRKANFAKSTQQLILNDNIDSAESSSEADSSSEEEEEEDPFAEMESYDEDEVELNTVVKDLDDADKNKNRVLINPKDEEDEYKVPTTGHKLSLKQMLEATGDSSISQDNFLLRRKLVDGSESATMAVPLPKRLQQRKEREAAYELSKAEADKWQDTVKSLREAEHLVFPLQPQKDSDEELEEPEAKELKPLTKLETAVNEVLKASSLLDDKKESTFEEMATAKMNPADLRRRQNELRMMRELMFREERKAKRIKKIKSKTYHKIKKKERLRTEQLVEGDESDEEEHDSKRALERMSLKHKTNGQWAKSIIKSGMSKDKSVRDELEETLRQGERLRAKIQGDEDYSDARSISDLESDGEESDPELRSKIGKGVMNMDFMKKAEAKQKAANKEELERLRRFQEYGQEDDLDEFRNESTSANVVLNTGRRVYTPGAALEHKEIEEENVKVLEEHEIDNAKSLTNKLSKTVHREKSKNAEDAVKESESQNEKQPEEENDSTVNPWLTITTNGSTHKSKKVRVIDKDSSKSEKAAAKLTKTKKRSNAHLEEDGPIVDMNERLKIVDPYGSDEDDEDGSNVRMFKQTELIREAFAGDDVIDEFQKEKEAIIKADGDKEVDLTLPGWGDWAGSDIKKKRRRKTVKVAGVVSEERRKDRQLNSVIINEKVNKKNLKYRTDKVPYPFETMAQYEQSLRTPLGQEWITRTTHQELITPRVIVNHGAVVDPLDAPFK</sequence>
<dbReference type="RefSeq" id="XP_002494104.1">
    <property type="nucleotide sequence ID" value="XM_002494059.1"/>
</dbReference>
<dbReference type="PANTHER" id="PTHR14150:SF12">
    <property type="entry name" value="U3 SMALL NUCLEOLAR RNA-ASSOCIATED PROTEIN 14 HOMOLOG A"/>
    <property type="match status" value="1"/>
</dbReference>
<dbReference type="eggNOG" id="KOG2172">
    <property type="taxonomic scope" value="Eukaryota"/>
</dbReference>
<dbReference type="Pfam" id="PF04615">
    <property type="entry name" value="Utp14"/>
    <property type="match status" value="1"/>
</dbReference>
<feature type="compositionally biased region" description="Basic and acidic residues" evidence="4">
    <location>
        <begin position="84"/>
        <end position="95"/>
    </location>
</feature>
<feature type="compositionally biased region" description="Basic and acidic residues" evidence="4">
    <location>
        <begin position="605"/>
        <end position="629"/>
    </location>
</feature>
<dbReference type="OMA" id="QVIEPMD"/>
<dbReference type="FunCoup" id="C4R8K0">
    <property type="interactions" value="820"/>
</dbReference>
<dbReference type="GO" id="GO:0032040">
    <property type="term" value="C:small-subunit processome"/>
    <property type="evidence" value="ECO:0007669"/>
    <property type="project" value="InterPro"/>
</dbReference>
<protein>
    <submittedName>
        <fullName evidence="5">Nucleolar protein, component of the small subunit (SSU) processome containing the U3 snoRNA</fullName>
    </submittedName>
</protein>
<dbReference type="PANTHER" id="PTHR14150">
    <property type="entry name" value="U3 SMALL NUCLEOLAR RNA-ASSOCIATED PROTEIN 14"/>
    <property type="match status" value="1"/>
</dbReference>
<feature type="compositionally biased region" description="Basic and acidic residues" evidence="4">
    <location>
        <begin position="452"/>
        <end position="489"/>
    </location>
</feature>
<reference evidence="5 6" key="1">
    <citation type="journal article" date="2009" name="Nat. Biotechnol.">
        <title>Genome sequence of the recombinant protein production host Pichia pastoris.</title>
        <authorList>
            <person name="De Schutter K."/>
            <person name="Lin Y.C."/>
            <person name="Tiels P."/>
            <person name="Van Hecke A."/>
            <person name="Glinka S."/>
            <person name="Weber-Lehmann J."/>
            <person name="Rouze P."/>
            <person name="Van de Peer Y."/>
            <person name="Callewaert N."/>
        </authorList>
    </citation>
    <scope>NUCLEOTIDE SEQUENCE [LARGE SCALE GENOMIC DNA]</scope>
    <source>
        <strain evidence="6">GS115 / ATCC 20864</strain>
    </source>
</reference>
<feature type="compositionally biased region" description="Acidic residues" evidence="4">
    <location>
        <begin position="414"/>
        <end position="423"/>
    </location>
</feature>
<dbReference type="InParanoid" id="C4R8K0"/>
<comment type="subcellular location">
    <subcellularLocation>
        <location evidence="1">Nucleus</location>
        <location evidence="1">Nucleolus</location>
    </subcellularLocation>
</comment>
<dbReference type="Proteomes" id="UP000000314">
    <property type="component" value="Chromosome 4"/>
</dbReference>
<organism evidence="5 6">
    <name type="scientific">Komagataella phaffii (strain GS115 / ATCC 20864)</name>
    <name type="common">Yeast</name>
    <name type="synonym">Pichia pastoris</name>
    <dbReference type="NCBI Taxonomy" id="644223"/>
    <lineage>
        <taxon>Eukaryota</taxon>
        <taxon>Fungi</taxon>
        <taxon>Dikarya</taxon>
        <taxon>Ascomycota</taxon>
        <taxon>Saccharomycotina</taxon>
        <taxon>Pichiomycetes</taxon>
        <taxon>Pichiales</taxon>
        <taxon>Pichiaceae</taxon>
        <taxon>Komagataella</taxon>
    </lineage>
</organism>
<evidence type="ECO:0000313" key="6">
    <source>
        <dbReference type="Proteomes" id="UP000000314"/>
    </source>
</evidence>
<dbReference type="HOGENOM" id="CLU_003783_0_2_1"/>
<evidence type="ECO:0000256" key="4">
    <source>
        <dbReference type="SAM" id="MobiDB-lite"/>
    </source>
</evidence>
<gene>
    <name evidence="5" type="ordered locus">PAS_chr4_0667</name>
</gene>
<name>C4R8K0_KOMPG</name>
<feature type="compositionally biased region" description="Acidic residues" evidence="4">
    <location>
        <begin position="59"/>
        <end position="83"/>
    </location>
</feature>